<dbReference type="Proteomes" id="UP001239414">
    <property type="component" value="Unassembled WGS sequence"/>
</dbReference>
<accession>A0AAP4F7P8</accession>
<dbReference type="SUPFAM" id="SSF56112">
    <property type="entry name" value="Protein kinase-like (PK-like)"/>
    <property type="match status" value="1"/>
</dbReference>
<dbReference type="Gene3D" id="3.90.1200.10">
    <property type="match status" value="1"/>
</dbReference>
<sequence>MVDTQTVLSADEVIGAASEMLSRRFGGTPEMSDIEDLGGSGNALVLRAKVAPSAFLPHRSVVIKYNPVTGYGVDDAAMLREVVAYQFTTALAEDVRPGPVLLAHDLDRRIIVLTDLGEAETLADVLLESGDEDRIRILRSLGTALGHIHVGTADHEQDFETLLNRTLRHNPEYADHQSVRDQSLYRSIGIGLNLLDEAGLEAPESFRSLANQAAESLASGKDRAFTPFDLSPDNIIVSKRLHFLDYEWAGFRNVGFDVACVIAGFPQFLFSKPITDKEADTFLAAWSREVSEVWPRFADEEELHGLIVASLIGWALSSVTTMHAGGIEGLVALASGEAEVVHDPQRSILRPPESGPFNEDELLVRQDLYETFDALARYAAQCGTAPCTAIAEFGNLVARRVHDD</sequence>
<dbReference type="EMBL" id="JASNUO010000004">
    <property type="protein sequence ID" value="MDK4247466.1"/>
    <property type="molecule type" value="Genomic_DNA"/>
</dbReference>
<evidence type="ECO:0000313" key="1">
    <source>
        <dbReference type="EMBL" id="MDK4247466.1"/>
    </source>
</evidence>
<dbReference type="AlphaFoldDB" id="A0AAP4F7P8"/>
<protein>
    <submittedName>
        <fullName evidence="2">Phosphotransferase</fullName>
    </submittedName>
</protein>
<reference evidence="2 4" key="1">
    <citation type="submission" date="2023-05" db="EMBL/GenBank/DDBJ databases">
        <title>Metabolic capabilities are highly conserved among human nasal-associated Corynebacterium species in pangenomic analyses.</title>
        <authorList>
            <person name="Tran T.H."/>
            <person name="Roberts A.Q."/>
            <person name="Escapa I.F."/>
            <person name="Gao W."/>
            <person name="Conlan S."/>
            <person name="Kong H."/>
            <person name="Segre J.A."/>
            <person name="Kelly M.S."/>
            <person name="Lemon K.P."/>
        </authorList>
    </citation>
    <scope>NUCLEOTIDE SEQUENCE</scope>
    <source>
        <strain evidence="2">KPL2618</strain>
        <strain evidence="1 4">KPL3802</strain>
    </source>
</reference>
<organism evidence="2 3">
    <name type="scientific">Corynebacterium accolens</name>
    <dbReference type="NCBI Taxonomy" id="38284"/>
    <lineage>
        <taxon>Bacteria</taxon>
        <taxon>Bacillati</taxon>
        <taxon>Actinomycetota</taxon>
        <taxon>Actinomycetes</taxon>
        <taxon>Mycobacteriales</taxon>
        <taxon>Corynebacteriaceae</taxon>
        <taxon>Corynebacterium</taxon>
    </lineage>
</organism>
<gene>
    <name evidence="1" type="ORF">QPX34_05405</name>
    <name evidence="2" type="ORF">QPX58_02595</name>
</gene>
<proteinExistence type="predicted"/>
<evidence type="ECO:0000313" key="3">
    <source>
        <dbReference type="Proteomes" id="UP001230317"/>
    </source>
</evidence>
<name>A0AAP4F7P8_9CORY</name>
<evidence type="ECO:0000313" key="2">
    <source>
        <dbReference type="EMBL" id="MDK4334308.1"/>
    </source>
</evidence>
<dbReference type="InterPro" id="IPR011009">
    <property type="entry name" value="Kinase-like_dom_sf"/>
</dbReference>
<comment type="caution">
    <text evidence="2">The sequence shown here is derived from an EMBL/GenBank/DDBJ whole genome shotgun (WGS) entry which is preliminary data.</text>
</comment>
<dbReference type="Proteomes" id="UP001230317">
    <property type="component" value="Unassembled WGS sequence"/>
</dbReference>
<dbReference type="EMBL" id="JASNVU010000003">
    <property type="protein sequence ID" value="MDK4334308.1"/>
    <property type="molecule type" value="Genomic_DNA"/>
</dbReference>
<dbReference type="RefSeq" id="WP_237800554.1">
    <property type="nucleotide sequence ID" value="NZ_CP100377.1"/>
</dbReference>
<keyword evidence="4" id="KW-1185">Reference proteome</keyword>
<evidence type="ECO:0000313" key="4">
    <source>
        <dbReference type="Proteomes" id="UP001239414"/>
    </source>
</evidence>